<accession>A0A0J7KD39</accession>
<evidence type="ECO:0000313" key="1">
    <source>
        <dbReference type="EMBL" id="KMQ88388.1"/>
    </source>
</evidence>
<name>A0A0J7KD39_LASNI</name>
<dbReference type="PANTHER" id="PTHR22954">
    <property type="entry name" value="RETROVIRAL PROTEASE-RELATED"/>
    <property type="match status" value="1"/>
</dbReference>
<dbReference type="InterPro" id="IPR005312">
    <property type="entry name" value="DUF1759"/>
</dbReference>
<keyword evidence="2" id="KW-1185">Reference proteome</keyword>
<dbReference type="Pfam" id="PF03564">
    <property type="entry name" value="DUF1759"/>
    <property type="match status" value="1"/>
</dbReference>
<gene>
    <name evidence="1" type="ORF">RF55_12141</name>
</gene>
<dbReference type="PANTHER" id="PTHR22954:SF3">
    <property type="entry name" value="PROTEIN CBG08539"/>
    <property type="match status" value="1"/>
</dbReference>
<dbReference type="STRING" id="67767.A0A0J7KD39"/>
<reference evidence="1 2" key="1">
    <citation type="submission" date="2015-04" db="EMBL/GenBank/DDBJ databases">
        <title>Lasius niger genome sequencing.</title>
        <authorList>
            <person name="Konorov E.A."/>
            <person name="Nikitin M.A."/>
            <person name="Kirill M.V."/>
            <person name="Chang P."/>
        </authorList>
    </citation>
    <scope>NUCLEOTIDE SEQUENCE [LARGE SCALE GENOMIC DNA]</scope>
    <source>
        <tissue evidence="1">Whole</tissue>
    </source>
</reference>
<evidence type="ECO:0008006" key="3">
    <source>
        <dbReference type="Google" id="ProtNLM"/>
    </source>
</evidence>
<sequence>MKTFYARTYERYLDSIDKMNAPIESEKLTIPRTSSTQSLSQPASHQISVSHHTRLPRIDLPKFNGTASEWMSFKYLFSSIIIGKTTLSPVEKLQYLKASLTGTAAHLLKNTALTADNFEKAWTDLISFYENKRLLVNSAIQALLSLKKITKESASDLKSLYSNIMQIYRTLETLQRPIDKWDDFLVFLAVQRLDSESVKVWEQHLGSTKEPPTWKHFCEFLVTRLLSLQAFEKSQNLPVKRKISPHAVKSHHQIQKRNNMNQSVPTCVLCSAKHFFNQCPQYNSDYTATLRINNEARPVTTV</sequence>
<dbReference type="PaxDb" id="67767-A0A0J7KD39"/>
<proteinExistence type="predicted"/>
<dbReference type="AlphaFoldDB" id="A0A0J7KD39"/>
<comment type="caution">
    <text evidence="1">The sequence shown here is derived from an EMBL/GenBank/DDBJ whole genome shotgun (WGS) entry which is preliminary data.</text>
</comment>
<dbReference type="OrthoDB" id="7698075at2759"/>
<dbReference type="EMBL" id="LBMM01009106">
    <property type="protein sequence ID" value="KMQ88388.1"/>
    <property type="molecule type" value="Genomic_DNA"/>
</dbReference>
<evidence type="ECO:0000313" key="2">
    <source>
        <dbReference type="Proteomes" id="UP000036403"/>
    </source>
</evidence>
<dbReference type="Proteomes" id="UP000036403">
    <property type="component" value="Unassembled WGS sequence"/>
</dbReference>
<organism evidence="1 2">
    <name type="scientific">Lasius niger</name>
    <name type="common">Black garden ant</name>
    <dbReference type="NCBI Taxonomy" id="67767"/>
    <lineage>
        <taxon>Eukaryota</taxon>
        <taxon>Metazoa</taxon>
        <taxon>Ecdysozoa</taxon>
        <taxon>Arthropoda</taxon>
        <taxon>Hexapoda</taxon>
        <taxon>Insecta</taxon>
        <taxon>Pterygota</taxon>
        <taxon>Neoptera</taxon>
        <taxon>Endopterygota</taxon>
        <taxon>Hymenoptera</taxon>
        <taxon>Apocrita</taxon>
        <taxon>Aculeata</taxon>
        <taxon>Formicoidea</taxon>
        <taxon>Formicidae</taxon>
        <taxon>Formicinae</taxon>
        <taxon>Lasius</taxon>
        <taxon>Lasius</taxon>
    </lineage>
</organism>
<protein>
    <recommendedName>
        <fullName evidence="3">Gag-pol polyprotein</fullName>
    </recommendedName>
</protein>